<dbReference type="SUPFAM" id="SSF53927">
    <property type="entry name" value="Cytidine deaminase-like"/>
    <property type="match status" value="1"/>
</dbReference>
<proteinExistence type="predicted"/>
<dbReference type="PANTHER" id="PTHR30592:SF1">
    <property type="entry name" value="SULFUR CARRIER PROTEIN FDHD"/>
    <property type="match status" value="1"/>
</dbReference>
<dbReference type="GO" id="GO:0006777">
    <property type="term" value="P:Mo-molybdopterin cofactor biosynthetic process"/>
    <property type="evidence" value="ECO:0007669"/>
    <property type="project" value="UniProtKB-KW"/>
</dbReference>
<dbReference type="InterPro" id="IPR003786">
    <property type="entry name" value="FdhD"/>
</dbReference>
<comment type="caution">
    <text evidence="3">The sequence shown here is derived from an EMBL/GenBank/DDBJ whole genome shotgun (WGS) entry which is preliminary data.</text>
</comment>
<organism evidence="3">
    <name type="scientific">marine sediment metagenome</name>
    <dbReference type="NCBI Taxonomy" id="412755"/>
    <lineage>
        <taxon>unclassified sequences</taxon>
        <taxon>metagenomes</taxon>
        <taxon>ecological metagenomes</taxon>
    </lineage>
</organism>
<keyword evidence="1" id="KW-0963">Cytoplasm</keyword>
<dbReference type="EMBL" id="BARU01005415">
    <property type="protein sequence ID" value="GAH36039.1"/>
    <property type="molecule type" value="Genomic_DNA"/>
</dbReference>
<dbReference type="AlphaFoldDB" id="X1G3A0"/>
<accession>X1G3A0</accession>
<dbReference type="InterPro" id="IPR016193">
    <property type="entry name" value="Cytidine_deaminase-like"/>
</dbReference>
<feature type="non-terminal residue" evidence="3">
    <location>
        <position position="213"/>
    </location>
</feature>
<dbReference type="PANTHER" id="PTHR30592">
    <property type="entry name" value="FORMATE DEHYDROGENASE"/>
    <property type="match status" value="1"/>
</dbReference>
<evidence type="ECO:0000256" key="1">
    <source>
        <dbReference type="ARBA" id="ARBA00022490"/>
    </source>
</evidence>
<reference evidence="3" key="1">
    <citation type="journal article" date="2014" name="Front. Microbiol.">
        <title>High frequency of phylogenetically diverse reductive dehalogenase-homologous genes in deep subseafloor sedimentary metagenomes.</title>
        <authorList>
            <person name="Kawai M."/>
            <person name="Futagami T."/>
            <person name="Toyoda A."/>
            <person name="Takaki Y."/>
            <person name="Nishi S."/>
            <person name="Hori S."/>
            <person name="Arai W."/>
            <person name="Tsubouchi T."/>
            <person name="Morono Y."/>
            <person name="Uchiyama I."/>
            <person name="Ito T."/>
            <person name="Fujiyama A."/>
            <person name="Inagaki F."/>
            <person name="Takami H."/>
        </authorList>
    </citation>
    <scope>NUCLEOTIDE SEQUENCE</scope>
    <source>
        <strain evidence="3">Expedition CK06-06</strain>
    </source>
</reference>
<dbReference type="Gene3D" id="3.10.20.10">
    <property type="match status" value="1"/>
</dbReference>
<dbReference type="Gene3D" id="3.40.140.10">
    <property type="entry name" value="Cytidine Deaminase, domain 2"/>
    <property type="match status" value="1"/>
</dbReference>
<protein>
    <submittedName>
        <fullName evidence="3">Uncharacterized protein</fullName>
    </submittedName>
</protein>
<name>X1G3A0_9ZZZZ</name>
<keyword evidence="2" id="KW-0501">Molybdenum cofactor biosynthesis</keyword>
<evidence type="ECO:0000313" key="3">
    <source>
        <dbReference type="EMBL" id="GAH36039.1"/>
    </source>
</evidence>
<dbReference type="Pfam" id="PF02634">
    <property type="entry name" value="FdhD-NarQ"/>
    <property type="match status" value="1"/>
</dbReference>
<evidence type="ECO:0000256" key="2">
    <source>
        <dbReference type="ARBA" id="ARBA00023150"/>
    </source>
</evidence>
<sequence length="213" mass="23532">MESLRIIKIKGQKTEIAEDLVTEEISLKLFVGCKLIATLICSPTYLEDLVRGFFITSGLIEKLEDIRRIVLDPSTSIAYIFLAYENEIELPLLNGAAGSGCGSAAFTLNALDGAPAFRERNRSASFFDFRINNILIKGLMTDFRNRSLVYRKTGGVHSAALADKGGIIGFREDIGRHNAIDKIIGHFTLKNKSFEDNILITSGRISSDVLIKM</sequence>
<dbReference type="GO" id="GO:0016783">
    <property type="term" value="F:sulfurtransferase activity"/>
    <property type="evidence" value="ECO:0007669"/>
    <property type="project" value="InterPro"/>
</dbReference>
<gene>
    <name evidence="3" type="ORF">S03H2_10538</name>
</gene>